<dbReference type="SUPFAM" id="SSF52540">
    <property type="entry name" value="P-loop containing nucleoside triphosphate hydrolases"/>
    <property type="match status" value="1"/>
</dbReference>
<dbReference type="SUPFAM" id="SSF48452">
    <property type="entry name" value="TPR-like"/>
    <property type="match status" value="1"/>
</dbReference>
<evidence type="ECO:0000259" key="1">
    <source>
        <dbReference type="Pfam" id="PF00931"/>
    </source>
</evidence>
<dbReference type="Pfam" id="PF13424">
    <property type="entry name" value="TPR_12"/>
    <property type="match status" value="1"/>
</dbReference>
<keyword evidence="3" id="KW-1185">Reference proteome</keyword>
<dbReference type="Proteomes" id="UP000035366">
    <property type="component" value="Chromosome"/>
</dbReference>
<dbReference type="Gene3D" id="1.25.40.10">
    <property type="entry name" value="Tetratricopeptide repeat domain"/>
    <property type="match status" value="2"/>
</dbReference>
<dbReference type="Gene3D" id="3.40.50.300">
    <property type="entry name" value="P-loop containing nucleotide triphosphate hydrolases"/>
    <property type="match status" value="1"/>
</dbReference>
<name>A0ABM5TCC8_9ACTN</name>
<organism evidence="2 3">
    <name type="scientific">Streptomyces incarnatus</name>
    <dbReference type="NCBI Taxonomy" id="665007"/>
    <lineage>
        <taxon>Bacteria</taxon>
        <taxon>Bacillati</taxon>
        <taxon>Actinomycetota</taxon>
        <taxon>Actinomycetes</taxon>
        <taxon>Kitasatosporales</taxon>
        <taxon>Streptomycetaceae</taxon>
        <taxon>Streptomyces</taxon>
    </lineage>
</organism>
<dbReference type="Pfam" id="PF13374">
    <property type="entry name" value="TPR_10"/>
    <property type="match status" value="1"/>
</dbReference>
<dbReference type="PANTHER" id="PTHR46082:SF6">
    <property type="entry name" value="AAA+ ATPASE DOMAIN-CONTAINING PROTEIN-RELATED"/>
    <property type="match status" value="1"/>
</dbReference>
<accession>A0ABM5TCC8</accession>
<dbReference type="InterPro" id="IPR011990">
    <property type="entry name" value="TPR-like_helical_dom_sf"/>
</dbReference>
<dbReference type="PRINTS" id="PR00364">
    <property type="entry name" value="DISEASERSIST"/>
</dbReference>
<gene>
    <name evidence="2" type="ORF">ABB07_00740</name>
</gene>
<dbReference type="InterPro" id="IPR002182">
    <property type="entry name" value="NB-ARC"/>
</dbReference>
<dbReference type="EMBL" id="CP011497">
    <property type="protein sequence ID" value="AKJ08622.1"/>
    <property type="molecule type" value="Genomic_DNA"/>
</dbReference>
<evidence type="ECO:0000313" key="2">
    <source>
        <dbReference type="EMBL" id="AKJ08622.1"/>
    </source>
</evidence>
<sequence length="711" mass="79116">MKRPELAPVSEAVEAGQSVVLTQRERVLSGLGGVGKTQLAAHYVWQVWRRPELRLIIWVSARDVHQVVTAYAQAAARLLGADAGEPERAAEQLMEWLSVTTQQWLIVLDDVQLPTEVLPWWPEPTEAGQVIVTTRYRDEGLWREGRRVIEVGTYTPEQALTFLRGKLAGHTGRRRRSGPSIPPDSQLSELAEELGRLPLALSHAAAYLLQEGMTVEAYRAEFAEYRTRLEELFPRPAEFPEPYPDPVETTWAISLDLASRLMPGGVVPAVMLLASLLDPAGMPRDLFTAPATLACLEELLGRAVRAREVRRSLRVLHRLNLVTDDQADQWREVKAHALVQRATREAMQHDPAAAQPWARRVRAVADAVVDMANRSFRPELDESLRHNARALIRCGGDALWQPDGHTLLFGLGESLGQSGHVHAAADHFKELAATAAERLGAQHRDTFLARGRHAVWLSVSGRPALAAEQLRSLIAERTRTCGEDEDEALDDWGNFAAFLGEAGDTAAALREFERLVERRGLVHGPHHRKTLVSRGNLARWRGENGDIPGAIRAFRELVPLFERECGPDDEDTLTARGNLASWVGEVNPRAGLVQLSKLLPIETRVLGMANAHTLSTRRNMAMLLGKAGHVQRAITEFTVLIDDYEKFLHPDHPQALAARSDLVDWLVKARELPAAHQALRSLLADQDRVLGPDHPDTARTRHLVKLFEKRP</sequence>
<dbReference type="InterPro" id="IPR027417">
    <property type="entry name" value="P-loop_NTPase"/>
</dbReference>
<dbReference type="InterPro" id="IPR053137">
    <property type="entry name" value="NLR-like"/>
</dbReference>
<feature type="domain" description="NB-ARC" evidence="1">
    <location>
        <begin position="28"/>
        <end position="164"/>
    </location>
</feature>
<reference evidence="2 3" key="1">
    <citation type="journal article" date="2015" name="ISME J.">
        <title>Draft Genome Sequence of Streptomyces incarnatus NRRL8089, which Produces the Nucleoside Antibiotic Sinefungin.</title>
        <authorList>
            <person name="Oshima K."/>
            <person name="Hattori M."/>
            <person name="Shimizu H."/>
            <person name="Fukuda K."/>
            <person name="Nemoto M."/>
            <person name="Inagaki K."/>
            <person name="Tamura T."/>
        </authorList>
    </citation>
    <scope>NUCLEOTIDE SEQUENCE [LARGE SCALE GENOMIC DNA]</scope>
    <source>
        <strain evidence="2 3">NRRL 8089</strain>
    </source>
</reference>
<protein>
    <recommendedName>
        <fullName evidence="1">NB-ARC domain-containing protein</fullName>
    </recommendedName>
</protein>
<evidence type="ECO:0000313" key="3">
    <source>
        <dbReference type="Proteomes" id="UP000035366"/>
    </source>
</evidence>
<dbReference type="Pfam" id="PF00931">
    <property type="entry name" value="NB-ARC"/>
    <property type="match status" value="1"/>
</dbReference>
<proteinExistence type="predicted"/>
<dbReference type="PANTHER" id="PTHR46082">
    <property type="entry name" value="ATP/GTP-BINDING PROTEIN-RELATED"/>
    <property type="match status" value="1"/>
</dbReference>